<feature type="transmembrane region" description="Helical" evidence="1">
    <location>
        <begin position="196"/>
        <end position="213"/>
    </location>
</feature>
<proteinExistence type="predicted"/>
<feature type="transmembrane region" description="Helical" evidence="1">
    <location>
        <begin position="359"/>
        <end position="382"/>
    </location>
</feature>
<evidence type="ECO:0000313" key="2">
    <source>
        <dbReference type="EMBL" id="PJM74682.1"/>
    </source>
</evidence>
<reference evidence="2 3" key="1">
    <citation type="submission" date="2017-10" db="EMBL/GenBank/DDBJ databases">
        <title>Draft genome sequences of strains TRE 1, TRE 9, TRE H and TRI 7, isolated from tamarins, belonging to four potential novel Bifidobacterium species.</title>
        <authorList>
            <person name="Mattarelli P."/>
            <person name="Modesto M."/>
            <person name="Puglisi E."/>
            <person name="Morelli L."/>
            <person name="Spezio C."/>
            <person name="Bonetti A."/>
            <person name="Sandri C."/>
        </authorList>
    </citation>
    <scope>NUCLEOTIDE SEQUENCE [LARGE SCALE GENOMIC DNA]</scope>
    <source>
        <strain evidence="3">TRI7</strain>
    </source>
</reference>
<evidence type="ECO:0000313" key="3">
    <source>
        <dbReference type="Proteomes" id="UP000231451"/>
    </source>
</evidence>
<keyword evidence="1" id="KW-0812">Transmembrane</keyword>
<feature type="transmembrane region" description="Helical" evidence="1">
    <location>
        <begin position="151"/>
        <end position="176"/>
    </location>
</feature>
<protein>
    <submittedName>
        <fullName evidence="2">Uncharacterized protein</fullName>
    </submittedName>
</protein>
<dbReference type="OrthoDB" id="3231244at2"/>
<gene>
    <name evidence="2" type="ORF">CSQ87_09115</name>
</gene>
<feature type="transmembrane region" description="Helical" evidence="1">
    <location>
        <begin position="255"/>
        <end position="276"/>
    </location>
</feature>
<sequence>MMMKSAMTAMADVSVDALTEEYRRVRGDDADAVWAAEAACELCERWHVDVDRACRVLEEQCTTFRAIIADADLEDIDSEDVYEAKAGAKTGNAGFRHGASLNEMFGDPKAWAFGRVEEWREEGIDAFAYERPESMRNVTVTALKASAPVYVVFWLLMLASGWSSMTWSLALVPFPVMSGDSSTLWSGDGLFPLRDLFMPFVIVLMIGLARTVYRRVLRNISHMLAVVTVGVLAVVAGLGGAMLSEWLLPPARVNAAWMLLLAAVWALSGWVVARLWREPSRRSRLSESSPFVDDATWIRDVGRLLRERGDITDGAARRICDEAEAFSARSGSDLVAEFGTPAEYAHRFRETSVRARREMAGCVATVMLLTLIMGLALLAIVGGQWHGSLVPVGVQGVFYVMAVVAMIDSVRRYRHAAILAKR</sequence>
<dbReference type="Proteomes" id="UP000231451">
    <property type="component" value="Unassembled WGS sequence"/>
</dbReference>
<feature type="transmembrane region" description="Helical" evidence="1">
    <location>
        <begin position="388"/>
        <end position="407"/>
    </location>
</feature>
<evidence type="ECO:0000256" key="1">
    <source>
        <dbReference type="SAM" id="Phobius"/>
    </source>
</evidence>
<dbReference type="RefSeq" id="WP_100513563.1">
    <property type="nucleotide sequence ID" value="NZ_PEBK01000009.1"/>
</dbReference>
<dbReference type="EMBL" id="PEBK01000009">
    <property type="protein sequence ID" value="PJM74682.1"/>
    <property type="molecule type" value="Genomic_DNA"/>
</dbReference>
<keyword evidence="1" id="KW-0472">Membrane</keyword>
<keyword evidence="1" id="KW-1133">Transmembrane helix</keyword>
<organism evidence="2 3">
    <name type="scientific">Bifidobacterium simiarum</name>
    <dbReference type="NCBI Taxonomy" id="2045441"/>
    <lineage>
        <taxon>Bacteria</taxon>
        <taxon>Bacillati</taxon>
        <taxon>Actinomycetota</taxon>
        <taxon>Actinomycetes</taxon>
        <taxon>Bifidobacteriales</taxon>
        <taxon>Bifidobacteriaceae</taxon>
        <taxon>Bifidobacterium</taxon>
    </lineage>
</organism>
<name>A0A2M9HD08_9BIFI</name>
<dbReference type="AlphaFoldDB" id="A0A2M9HD08"/>
<keyword evidence="3" id="KW-1185">Reference proteome</keyword>
<feature type="transmembrane region" description="Helical" evidence="1">
    <location>
        <begin position="220"/>
        <end position="243"/>
    </location>
</feature>
<comment type="caution">
    <text evidence="2">The sequence shown here is derived from an EMBL/GenBank/DDBJ whole genome shotgun (WGS) entry which is preliminary data.</text>
</comment>
<accession>A0A2M9HD08</accession>